<feature type="domain" description="Hemimethylated DNA-binding" evidence="1">
    <location>
        <begin position="1"/>
        <end position="88"/>
    </location>
</feature>
<dbReference type="InterPro" id="IPR036623">
    <property type="entry name" value="Hemimethylated_DNA-bd_sf"/>
</dbReference>
<dbReference type="InterPro" id="IPR053189">
    <property type="entry name" value="Clp_protease_adapter_ClpF"/>
</dbReference>
<dbReference type="InterPro" id="IPR011722">
    <property type="entry name" value="Hemimethylated_DNA-bd_dom"/>
</dbReference>
<gene>
    <name evidence="2" type="ORF">S01H4_30343</name>
</gene>
<dbReference type="PANTHER" id="PTHR48439:SF1">
    <property type="entry name" value="HEMIMETHYLATED DNA-BINDING DOMAIN-CONTAINING PROTEIN"/>
    <property type="match status" value="1"/>
</dbReference>
<dbReference type="PANTHER" id="PTHR48439">
    <property type="entry name" value="HEMIMETHYLATED DNA-BINDING DOMAIN-CONTAINING PROTEIN"/>
    <property type="match status" value="1"/>
</dbReference>
<proteinExistence type="predicted"/>
<reference evidence="2" key="1">
    <citation type="journal article" date="2014" name="Front. Microbiol.">
        <title>High frequency of phylogenetically diverse reductive dehalogenase-homologous genes in deep subseafloor sedimentary metagenomes.</title>
        <authorList>
            <person name="Kawai M."/>
            <person name="Futagami T."/>
            <person name="Toyoda A."/>
            <person name="Takaki Y."/>
            <person name="Nishi S."/>
            <person name="Hori S."/>
            <person name="Arai W."/>
            <person name="Tsubouchi T."/>
            <person name="Morono Y."/>
            <person name="Uchiyama I."/>
            <person name="Ito T."/>
            <person name="Fujiyama A."/>
            <person name="Inagaki F."/>
            <person name="Takami H."/>
        </authorList>
    </citation>
    <scope>NUCLEOTIDE SEQUENCE</scope>
    <source>
        <strain evidence="2">Expedition CK06-06</strain>
    </source>
</reference>
<comment type="caution">
    <text evidence="2">The sequence shown here is derived from an EMBL/GenBank/DDBJ whole genome shotgun (WGS) entry which is preliminary data.</text>
</comment>
<dbReference type="SMART" id="SM00992">
    <property type="entry name" value="YccV-like"/>
    <property type="match status" value="1"/>
</dbReference>
<organism evidence="2">
    <name type="scientific">marine sediment metagenome</name>
    <dbReference type="NCBI Taxonomy" id="412755"/>
    <lineage>
        <taxon>unclassified sequences</taxon>
        <taxon>metagenomes</taxon>
        <taxon>ecological metagenomes</taxon>
    </lineage>
</organism>
<protein>
    <recommendedName>
        <fullName evidence="1">Hemimethylated DNA-binding domain-containing protein</fullName>
    </recommendedName>
</protein>
<dbReference type="Pfam" id="PF08755">
    <property type="entry name" value="YccV-like"/>
    <property type="match status" value="1"/>
</dbReference>
<dbReference type="EMBL" id="BART01015654">
    <property type="protein sequence ID" value="GAG87270.1"/>
    <property type="molecule type" value="Genomic_DNA"/>
</dbReference>
<dbReference type="SUPFAM" id="SSF141255">
    <property type="entry name" value="YccV-like"/>
    <property type="match status" value="1"/>
</dbReference>
<dbReference type="GO" id="GO:0003677">
    <property type="term" value="F:DNA binding"/>
    <property type="evidence" value="ECO:0007669"/>
    <property type="project" value="InterPro"/>
</dbReference>
<dbReference type="Gene3D" id="2.30.30.390">
    <property type="entry name" value="Hemimethylated DNA-binding domain"/>
    <property type="match status" value="1"/>
</dbReference>
<dbReference type="AlphaFoldDB" id="X1AWX7"/>
<dbReference type="NCBIfam" id="TIGR02097">
    <property type="entry name" value="yccV"/>
    <property type="match status" value="1"/>
</dbReference>
<evidence type="ECO:0000259" key="1">
    <source>
        <dbReference type="SMART" id="SM00992"/>
    </source>
</evidence>
<accession>X1AWX7</accession>
<evidence type="ECO:0000313" key="2">
    <source>
        <dbReference type="EMBL" id="GAG87270.1"/>
    </source>
</evidence>
<name>X1AWX7_9ZZZZ</name>
<sequence>MVRHKRYGYLGVVVDSDPHCRAPDSWYSRNQTQPDRQQPWYHVLVDGSETATYAAQTSLEEAERAMPIEHPLLDVFFTDFDGEAYVRNQRAWPSTWE</sequence>